<feature type="domain" description="PucR C-terminal helix-turn-helix" evidence="1">
    <location>
        <begin position="294"/>
        <end position="348"/>
    </location>
</feature>
<evidence type="ECO:0000259" key="1">
    <source>
        <dbReference type="Pfam" id="PF13556"/>
    </source>
</evidence>
<dbReference type="Proteomes" id="UP000827138">
    <property type="component" value="Chromosome"/>
</dbReference>
<reference evidence="2 3" key="1">
    <citation type="submission" date="2021-08" db="EMBL/GenBank/DDBJ databases">
        <authorList>
            <person name="Ping M."/>
        </authorList>
    </citation>
    <scope>NUCLEOTIDE SEQUENCE [LARGE SCALE GENOMIC DNA]</scope>
    <source>
        <strain evidence="2 3">MG28</strain>
    </source>
</reference>
<dbReference type="PANTHER" id="PTHR33744:SF1">
    <property type="entry name" value="DNA-BINDING TRANSCRIPTIONAL ACTIVATOR ADER"/>
    <property type="match status" value="1"/>
</dbReference>
<name>A0ABX8XLC3_9ACTN</name>
<evidence type="ECO:0000313" key="3">
    <source>
        <dbReference type="Proteomes" id="UP000827138"/>
    </source>
</evidence>
<keyword evidence="3" id="KW-1185">Reference proteome</keyword>
<dbReference type="PANTHER" id="PTHR33744">
    <property type="entry name" value="CARBOHYDRATE DIACID REGULATOR"/>
    <property type="match status" value="1"/>
</dbReference>
<proteinExistence type="predicted"/>
<gene>
    <name evidence="2" type="ORF">K1J60_09105</name>
</gene>
<dbReference type="EMBL" id="CP080647">
    <property type="protein sequence ID" value="QYX76646.1"/>
    <property type="molecule type" value="Genomic_DNA"/>
</dbReference>
<dbReference type="InterPro" id="IPR025736">
    <property type="entry name" value="PucR_C-HTH_dom"/>
</dbReference>
<dbReference type="RefSeq" id="WP_220645756.1">
    <property type="nucleotide sequence ID" value="NZ_CP080647.1"/>
</dbReference>
<dbReference type="Pfam" id="PF13556">
    <property type="entry name" value="HTH_30"/>
    <property type="match status" value="1"/>
</dbReference>
<evidence type="ECO:0000313" key="2">
    <source>
        <dbReference type="EMBL" id="QYX76646.1"/>
    </source>
</evidence>
<sequence length="358" mass="37392">MKGLLLRLSALDADAENAVRVIGFFDQLISSRASLSTLVKETAKLAECPAGAMDSMLGVCLRADPAGGQVTAGDAPPTAASRPLAPSGQVWLERAGTPLPLDELVLERFAIAAAPLLDHSRGPMPELGDTALVELVLSAAAGEAERSRAVRLLHFEPTTRLRVLAVAAEPARVKALVAALREISPGVHCASLGPVHAVLTPEAPPALPDSAPRDIRIGVGPALPVIQAADSWQQARTALRFTALTAPYPAVFYADELGAMAALAARMRTEDIAQVADVTALDRLASEPHGADTLAALTAFCSTGSARKAAAAVYRHHSTVAARLAHAESRLGFAFATPAGRLRLELAIVLRHLRDSTE</sequence>
<dbReference type="InterPro" id="IPR042070">
    <property type="entry name" value="PucR_C-HTH_sf"/>
</dbReference>
<accession>A0ABX8XLC3</accession>
<organism evidence="2 3">
    <name type="scientific">Streptomyces akebiae</name>
    <dbReference type="NCBI Taxonomy" id="2865673"/>
    <lineage>
        <taxon>Bacteria</taxon>
        <taxon>Bacillati</taxon>
        <taxon>Actinomycetota</taxon>
        <taxon>Actinomycetes</taxon>
        <taxon>Kitasatosporales</taxon>
        <taxon>Streptomycetaceae</taxon>
        <taxon>Streptomyces</taxon>
    </lineage>
</organism>
<protein>
    <submittedName>
        <fullName evidence="2">Helix-turn-helix domain-containing protein</fullName>
    </submittedName>
</protein>
<dbReference type="Gene3D" id="1.10.10.2840">
    <property type="entry name" value="PucR C-terminal helix-turn-helix domain"/>
    <property type="match status" value="1"/>
</dbReference>
<dbReference type="InterPro" id="IPR051448">
    <property type="entry name" value="CdaR-like_regulators"/>
</dbReference>